<proteinExistence type="inferred from homology"/>
<dbReference type="InterPro" id="IPR051601">
    <property type="entry name" value="Serine_prot/Carboxylest_S33"/>
</dbReference>
<dbReference type="SUPFAM" id="SSF53474">
    <property type="entry name" value="alpha/beta-Hydrolases"/>
    <property type="match status" value="1"/>
</dbReference>
<name>A0A1J5QAQ3_9ZZZZ</name>
<evidence type="ECO:0000256" key="2">
    <source>
        <dbReference type="ARBA" id="ARBA00022729"/>
    </source>
</evidence>
<keyword evidence="3 5" id="KW-0378">Hydrolase</keyword>
<dbReference type="PANTHER" id="PTHR43248">
    <property type="entry name" value="2-SUCCINYL-6-HYDROXY-2,4-CYCLOHEXADIENE-1-CARBOXYLATE SYNTHASE"/>
    <property type="match status" value="1"/>
</dbReference>
<comment type="caution">
    <text evidence="5">The sequence shown here is derived from an EMBL/GenBank/DDBJ whole genome shotgun (WGS) entry which is preliminary data.</text>
</comment>
<dbReference type="EMBL" id="MLJW01001704">
    <property type="protein sequence ID" value="OIQ77063.1"/>
    <property type="molecule type" value="Genomic_DNA"/>
</dbReference>
<dbReference type="Pfam" id="PF08386">
    <property type="entry name" value="Abhydrolase_4"/>
    <property type="match status" value="1"/>
</dbReference>
<reference evidence="5" key="1">
    <citation type="submission" date="2016-10" db="EMBL/GenBank/DDBJ databases">
        <title>Sequence of Gallionella enrichment culture.</title>
        <authorList>
            <person name="Poehlein A."/>
            <person name="Muehling M."/>
            <person name="Daniel R."/>
        </authorList>
    </citation>
    <scope>NUCLEOTIDE SEQUENCE</scope>
</reference>
<feature type="domain" description="Peptidase S33 tripeptidyl aminopeptidase-like C-terminal" evidence="4">
    <location>
        <begin position="408"/>
        <end position="510"/>
    </location>
</feature>
<dbReference type="Gene3D" id="3.40.50.1820">
    <property type="entry name" value="alpha/beta hydrolase"/>
    <property type="match status" value="1"/>
</dbReference>
<evidence type="ECO:0000256" key="3">
    <source>
        <dbReference type="ARBA" id="ARBA00022801"/>
    </source>
</evidence>
<keyword evidence="2" id="KW-0732">Signal</keyword>
<dbReference type="EC" id="3.1.1.-" evidence="5"/>
<organism evidence="5">
    <name type="scientific">mine drainage metagenome</name>
    <dbReference type="NCBI Taxonomy" id="410659"/>
    <lineage>
        <taxon>unclassified sequences</taxon>
        <taxon>metagenomes</taxon>
        <taxon>ecological metagenomes</taxon>
    </lineage>
</organism>
<dbReference type="InterPro" id="IPR029058">
    <property type="entry name" value="AB_hydrolase_fold"/>
</dbReference>
<protein>
    <submittedName>
        <fullName evidence="5">Carboxylesterase A</fullName>
        <ecNumber evidence="5">3.1.1.-</ecNumber>
    </submittedName>
</protein>
<dbReference type="AlphaFoldDB" id="A0A1J5QAQ3"/>
<dbReference type="InterPro" id="IPR013595">
    <property type="entry name" value="Pept_S33_TAP-like_C"/>
</dbReference>
<evidence type="ECO:0000313" key="5">
    <source>
        <dbReference type="EMBL" id="OIQ77063.1"/>
    </source>
</evidence>
<dbReference type="PANTHER" id="PTHR43248:SF29">
    <property type="entry name" value="TRIPEPTIDYL AMINOPEPTIDASE"/>
    <property type="match status" value="1"/>
</dbReference>
<comment type="similarity">
    <text evidence="1">Belongs to the peptidase S33 family.</text>
</comment>
<dbReference type="GO" id="GO:0016787">
    <property type="term" value="F:hydrolase activity"/>
    <property type="evidence" value="ECO:0007669"/>
    <property type="project" value="UniProtKB-KW"/>
</dbReference>
<evidence type="ECO:0000256" key="1">
    <source>
        <dbReference type="ARBA" id="ARBA00010088"/>
    </source>
</evidence>
<sequence length="511" mass="54228">MQPKSKLAGALALILVFSVGVGVLLSNNNQSQRGGSVVAPKLIDQPSLAKFVSQHVAWSACYGTFQCAQITVPLDYQHPQVRTIKLSVVRLLAKDRKNRIGSLLVNPGGPGGSGVDYALAAEFIVTKEVLARYDLVGFDPRGVGRSTPIHCLNDKQTDQMIALDGTPSTPAQVQTLMDAAKTIADLCKVNAGAMLPFLGSANVARDMDLLRAILGDAKLNYLGKSYGTLIGAIYADLFPKRVGHLVLDGALDPTVSNTETNIDQARGFQIALGDYITDCLKHQTCPGGKTRTAVLDRISKLLADTDVTPLPSKSGRVATQSLVLLGIVSTLYDSEGGWPSLTLALNQAYNGDSSGLLDLADYYVDRDANGHYSSNSNDIGYAVNCIDKDSRATVAQMQSDSKVMAKASPQFGAYLAWGLAPCDFWPTPPTPYPAPIAAKGAGPILVVGTTHDPATPYRWAQGLAHQLSSGVLLTYEGEGHTAYMRGSACIDRAVDAYFLLGQTPPPGTTCQ</sequence>
<evidence type="ECO:0000259" key="4">
    <source>
        <dbReference type="Pfam" id="PF08386"/>
    </source>
</evidence>
<gene>
    <name evidence="5" type="primary">caeA_2</name>
    <name evidence="5" type="ORF">GALL_412500</name>
</gene>
<accession>A0A1J5QAQ3</accession>